<dbReference type="InterPro" id="IPR051615">
    <property type="entry name" value="Transcr_Regulatory_Elem"/>
</dbReference>
<name>A0A9P9DE30_9HYPO</name>
<dbReference type="PANTHER" id="PTHR31313:SF77">
    <property type="entry name" value="ZN(II)2CYS6 TRANSCRIPTION FACTOR (EUROFUNG)"/>
    <property type="match status" value="1"/>
</dbReference>
<dbReference type="InterPro" id="IPR007219">
    <property type="entry name" value="XnlR_reg_dom"/>
</dbReference>
<evidence type="ECO:0000313" key="10">
    <source>
        <dbReference type="EMBL" id="KAH7117254.1"/>
    </source>
</evidence>
<feature type="region of interest" description="Disordered" evidence="8">
    <location>
        <begin position="47"/>
        <end position="68"/>
    </location>
</feature>
<keyword evidence="7" id="KW-0539">Nucleus</keyword>
<evidence type="ECO:0000256" key="7">
    <source>
        <dbReference type="ARBA" id="ARBA00023242"/>
    </source>
</evidence>
<keyword evidence="5" id="KW-0238">DNA-binding</keyword>
<proteinExistence type="predicted"/>
<dbReference type="GO" id="GO:0005634">
    <property type="term" value="C:nucleus"/>
    <property type="evidence" value="ECO:0007669"/>
    <property type="project" value="UniProtKB-SubCell"/>
</dbReference>
<reference evidence="10" key="1">
    <citation type="journal article" date="2021" name="Nat. Commun.">
        <title>Genetic determinants of endophytism in the Arabidopsis root mycobiome.</title>
        <authorList>
            <person name="Mesny F."/>
            <person name="Miyauchi S."/>
            <person name="Thiergart T."/>
            <person name="Pickel B."/>
            <person name="Atanasova L."/>
            <person name="Karlsson M."/>
            <person name="Huettel B."/>
            <person name="Barry K.W."/>
            <person name="Haridas S."/>
            <person name="Chen C."/>
            <person name="Bauer D."/>
            <person name="Andreopoulos W."/>
            <person name="Pangilinan J."/>
            <person name="LaButti K."/>
            <person name="Riley R."/>
            <person name="Lipzen A."/>
            <person name="Clum A."/>
            <person name="Drula E."/>
            <person name="Henrissat B."/>
            <person name="Kohler A."/>
            <person name="Grigoriev I.V."/>
            <person name="Martin F.M."/>
            <person name="Hacquard S."/>
        </authorList>
    </citation>
    <scope>NUCLEOTIDE SEQUENCE</scope>
    <source>
        <strain evidence="10">MPI-CAGE-AT-0021</strain>
    </source>
</reference>
<evidence type="ECO:0000256" key="1">
    <source>
        <dbReference type="ARBA" id="ARBA00004123"/>
    </source>
</evidence>
<feature type="compositionally biased region" description="Polar residues" evidence="8">
    <location>
        <begin position="596"/>
        <end position="614"/>
    </location>
</feature>
<dbReference type="PANTHER" id="PTHR31313">
    <property type="entry name" value="TY1 ENHANCER ACTIVATOR"/>
    <property type="match status" value="1"/>
</dbReference>
<sequence length="858" mass="94973">MRILSGYPRPQPFTCFSLNRVRASRAGKGCPSPDFLILSTIRGRTSRSNPLKIMPESPPSNPRPSRNRRHITTACGPCRVDKIKCDGASPECRQCTTKHRTCTYTFVDKRKLSLRKAVEVYSQRLKQLESFIALHNLDIPRASQIDEELLEQIDAIYGLKSSYSKNSRLPLSDTASNEQDGKTPDVRPDEQPDEQPSLDAATDHISSTTDIPQPIENADVKLLSLSSSIPCVPPVPSAAPLDLQDSGILGGAAIDFDLSTTALPLNHSFDVDWVWNHSLLHDFADNLDVGNHNFPFLRTDVIFPVAGTKETSPYPSPSTPLVVENDGKDGYSSAEDEEDHSAVTNQLSARLGSLLTNEHGERHFYGATSILNLARDNVVSSPYTRIDPDENHKRTTRLESAGLNQHIGNDLVDHLLGLFFTYHNPNLFTVDRSIFNKARDEHYGGNNSTSFFSLFLQDAMCAVGALFETRKHPALPYPLTEFFAARAISSLDLELGRPRVATVQALAILSSHEASCTHDSQGWLFSGMAVRIAIDLGLHVSTGSYVDAGSMSVEEARGRSVAFWGSFAIDRMWSLYLGRPSHNVLQFVTAETPMSLSTRHQASNPPGSRNSINSGPPDPQETIVEQWIQLLSIMSALEGSLYFQVDASNLELQKLAQDTWNRLRSWRCSVPSDVDVDTDGPLPTDCSPDIFILHMLYEYLAIVLHRPFVAKHYIQPHPLVGKGPQHARDMCIQSACRISTLLSWYQCRRMLSQTNIQVVQFTFSAALILIYATVSENNPQSHQQLSGHLETCCQALAHLGDTFANASRTLDVLLQVKRTWQARLVTAAAGRKRCGLSSSTRSQVRRRTEAASSLGSRT</sequence>
<keyword evidence="6" id="KW-0804">Transcription</keyword>
<feature type="domain" description="Zn(2)-C6 fungal-type" evidence="9">
    <location>
        <begin position="74"/>
        <end position="104"/>
    </location>
</feature>
<dbReference type="EMBL" id="JAGMUU010000034">
    <property type="protein sequence ID" value="KAH7117254.1"/>
    <property type="molecule type" value="Genomic_DNA"/>
</dbReference>
<feature type="compositionally biased region" description="Polar residues" evidence="8">
    <location>
        <begin position="168"/>
        <end position="178"/>
    </location>
</feature>
<protein>
    <submittedName>
        <fullName evidence="10">Fungal-specific transcription factor domain-containing protein</fullName>
    </submittedName>
</protein>
<dbReference type="CDD" id="cd12148">
    <property type="entry name" value="fungal_TF_MHR"/>
    <property type="match status" value="1"/>
</dbReference>
<keyword evidence="2" id="KW-0479">Metal-binding</keyword>
<dbReference type="Pfam" id="PF00172">
    <property type="entry name" value="Zn_clus"/>
    <property type="match status" value="1"/>
</dbReference>
<dbReference type="Pfam" id="PF04082">
    <property type="entry name" value="Fungal_trans"/>
    <property type="match status" value="1"/>
</dbReference>
<dbReference type="Gene3D" id="4.10.240.10">
    <property type="entry name" value="Zn(2)-C6 fungal-type DNA-binding domain"/>
    <property type="match status" value="1"/>
</dbReference>
<dbReference type="GO" id="GO:0008270">
    <property type="term" value="F:zinc ion binding"/>
    <property type="evidence" value="ECO:0007669"/>
    <property type="project" value="InterPro"/>
</dbReference>
<dbReference type="GO" id="GO:0006351">
    <property type="term" value="P:DNA-templated transcription"/>
    <property type="evidence" value="ECO:0007669"/>
    <property type="project" value="InterPro"/>
</dbReference>
<dbReference type="GO" id="GO:0000981">
    <property type="term" value="F:DNA-binding transcription factor activity, RNA polymerase II-specific"/>
    <property type="evidence" value="ECO:0007669"/>
    <property type="project" value="InterPro"/>
</dbReference>
<dbReference type="SMART" id="SM00906">
    <property type="entry name" value="Fungal_trans"/>
    <property type="match status" value="1"/>
</dbReference>
<evidence type="ECO:0000256" key="2">
    <source>
        <dbReference type="ARBA" id="ARBA00022723"/>
    </source>
</evidence>
<evidence type="ECO:0000256" key="3">
    <source>
        <dbReference type="ARBA" id="ARBA00022833"/>
    </source>
</evidence>
<dbReference type="GO" id="GO:0003677">
    <property type="term" value="F:DNA binding"/>
    <property type="evidence" value="ECO:0007669"/>
    <property type="project" value="UniProtKB-KW"/>
</dbReference>
<dbReference type="PROSITE" id="PS50048">
    <property type="entry name" value="ZN2_CY6_FUNGAL_2"/>
    <property type="match status" value="1"/>
</dbReference>
<feature type="region of interest" description="Disordered" evidence="8">
    <location>
        <begin position="596"/>
        <end position="618"/>
    </location>
</feature>
<dbReference type="Proteomes" id="UP000717696">
    <property type="component" value="Unassembled WGS sequence"/>
</dbReference>
<dbReference type="PROSITE" id="PS00463">
    <property type="entry name" value="ZN2_CY6_FUNGAL_1"/>
    <property type="match status" value="1"/>
</dbReference>
<keyword evidence="4" id="KW-0805">Transcription regulation</keyword>
<dbReference type="InterPro" id="IPR001138">
    <property type="entry name" value="Zn2Cys6_DnaBD"/>
</dbReference>
<evidence type="ECO:0000256" key="8">
    <source>
        <dbReference type="SAM" id="MobiDB-lite"/>
    </source>
</evidence>
<dbReference type="InterPro" id="IPR036864">
    <property type="entry name" value="Zn2-C6_fun-type_DNA-bd_sf"/>
</dbReference>
<evidence type="ECO:0000256" key="4">
    <source>
        <dbReference type="ARBA" id="ARBA00023015"/>
    </source>
</evidence>
<keyword evidence="3" id="KW-0862">Zinc</keyword>
<dbReference type="SUPFAM" id="SSF57701">
    <property type="entry name" value="Zn2/Cys6 DNA-binding domain"/>
    <property type="match status" value="1"/>
</dbReference>
<keyword evidence="11" id="KW-1185">Reference proteome</keyword>
<evidence type="ECO:0000259" key="9">
    <source>
        <dbReference type="PROSITE" id="PS50048"/>
    </source>
</evidence>
<dbReference type="AlphaFoldDB" id="A0A9P9DE30"/>
<feature type="region of interest" description="Disordered" evidence="8">
    <location>
        <begin position="168"/>
        <end position="212"/>
    </location>
</feature>
<dbReference type="CDD" id="cd00067">
    <property type="entry name" value="GAL4"/>
    <property type="match status" value="1"/>
</dbReference>
<evidence type="ECO:0000256" key="6">
    <source>
        <dbReference type="ARBA" id="ARBA00023163"/>
    </source>
</evidence>
<accession>A0A9P9DE30</accession>
<feature type="region of interest" description="Disordered" evidence="8">
    <location>
        <begin position="309"/>
        <end position="339"/>
    </location>
</feature>
<evidence type="ECO:0000256" key="5">
    <source>
        <dbReference type="ARBA" id="ARBA00023125"/>
    </source>
</evidence>
<feature type="region of interest" description="Disordered" evidence="8">
    <location>
        <begin position="836"/>
        <end position="858"/>
    </location>
</feature>
<comment type="caution">
    <text evidence="10">The sequence shown here is derived from an EMBL/GenBank/DDBJ whole genome shotgun (WGS) entry which is preliminary data.</text>
</comment>
<gene>
    <name evidence="10" type="ORF">B0J13DRAFT_203592</name>
</gene>
<dbReference type="SMART" id="SM00066">
    <property type="entry name" value="GAL4"/>
    <property type="match status" value="1"/>
</dbReference>
<feature type="compositionally biased region" description="Basic and acidic residues" evidence="8">
    <location>
        <begin position="179"/>
        <end position="190"/>
    </location>
</feature>
<evidence type="ECO:0000313" key="11">
    <source>
        <dbReference type="Proteomes" id="UP000717696"/>
    </source>
</evidence>
<organism evidence="10 11">
    <name type="scientific">Dactylonectria estremocensis</name>
    <dbReference type="NCBI Taxonomy" id="1079267"/>
    <lineage>
        <taxon>Eukaryota</taxon>
        <taxon>Fungi</taxon>
        <taxon>Dikarya</taxon>
        <taxon>Ascomycota</taxon>
        <taxon>Pezizomycotina</taxon>
        <taxon>Sordariomycetes</taxon>
        <taxon>Hypocreomycetidae</taxon>
        <taxon>Hypocreales</taxon>
        <taxon>Nectriaceae</taxon>
        <taxon>Dactylonectria</taxon>
    </lineage>
</organism>
<comment type="subcellular location">
    <subcellularLocation>
        <location evidence="1">Nucleus</location>
    </subcellularLocation>
</comment>
<dbReference type="OrthoDB" id="2154091at2759"/>